<dbReference type="NCBIfam" id="TIGR00155">
    <property type="entry name" value="pqiA_fam"/>
    <property type="match status" value="1"/>
</dbReference>
<dbReference type="Proteomes" id="UP000252479">
    <property type="component" value="Unassembled WGS sequence"/>
</dbReference>
<dbReference type="AlphaFoldDB" id="A0A368LP04"/>
<feature type="transmembrane region" description="Helical" evidence="8">
    <location>
        <begin position="165"/>
        <end position="181"/>
    </location>
</feature>
<evidence type="ECO:0000256" key="3">
    <source>
        <dbReference type="ARBA" id="ARBA00022475"/>
    </source>
</evidence>
<feature type="transmembrane region" description="Helical" evidence="8">
    <location>
        <begin position="193"/>
        <end position="214"/>
    </location>
</feature>
<keyword evidence="4" id="KW-0997">Cell inner membrane</keyword>
<name>A0A368LP04_9VIBR</name>
<comment type="similarity">
    <text evidence="2">Belongs to the PqiA family.</text>
</comment>
<evidence type="ECO:0000256" key="7">
    <source>
        <dbReference type="ARBA" id="ARBA00023136"/>
    </source>
</evidence>
<dbReference type="OrthoDB" id="9800207at2"/>
<dbReference type="PANTHER" id="PTHR30462:SF1">
    <property type="entry name" value="INTERMEMBRANE TRANSPORT PROTEIN YEBS"/>
    <property type="match status" value="1"/>
</dbReference>
<dbReference type="RefSeq" id="WP_086958460.1">
    <property type="nucleotide sequence ID" value="NZ_AP018680.1"/>
</dbReference>
<evidence type="ECO:0000256" key="1">
    <source>
        <dbReference type="ARBA" id="ARBA00004429"/>
    </source>
</evidence>
<dbReference type="Pfam" id="PF04403">
    <property type="entry name" value="PqiA"/>
    <property type="match status" value="2"/>
</dbReference>
<evidence type="ECO:0000256" key="5">
    <source>
        <dbReference type="ARBA" id="ARBA00022692"/>
    </source>
</evidence>
<proteinExistence type="inferred from homology"/>
<sequence length="433" mass="49103">MCAQTEKSQDTPDTINDSLTATLFHPEQLTVICPGCDLKISTGHLPTGNNAHCPRCDTLLYRSKETRLSRNFILAISGLFFFIPTLFLPFVTIRLINVNFSADLMTGSYALINEGFILLGMLVFFCSVVVPLLVFTSIITAHWALKKQHFSVFKWSLSVYQKLKHWLMLDVFLLSIAVAFFKLQEYSTITPKMGLVCIVLSQTLAIVLISRVSVRRYWQAWMKAENFYFSDVDVHCSHCHLSQPKTQTCQRCGHRIPTRKPLSIQKTWAYLICASIFLIPANFLEISVIFSNGKRYEDTIFSGVVSLVKGNMYEIAIIIFVASILVPIAKVIGLVYILVCIKFKSLNDHYQKMKLYLFVKWIGKWSILDLFVISITIALVDRDQILDFSPGPAALAFAGVVVFTMLAAESFDTRLIWDNPPTTNNKNEPSYEK</sequence>
<dbReference type="InterPro" id="IPR005219">
    <property type="entry name" value="PqiA-like_proteobact"/>
</dbReference>
<dbReference type="EMBL" id="QPGL01000001">
    <property type="protein sequence ID" value="RCS73223.1"/>
    <property type="molecule type" value="Genomic_DNA"/>
</dbReference>
<evidence type="ECO:0000313" key="10">
    <source>
        <dbReference type="Proteomes" id="UP000252479"/>
    </source>
</evidence>
<keyword evidence="10" id="KW-1185">Reference proteome</keyword>
<keyword evidence="5 8" id="KW-0812">Transmembrane</keyword>
<evidence type="ECO:0000256" key="6">
    <source>
        <dbReference type="ARBA" id="ARBA00022989"/>
    </source>
</evidence>
<feature type="transmembrane region" description="Helical" evidence="8">
    <location>
        <begin position="116"/>
        <end position="145"/>
    </location>
</feature>
<dbReference type="InterPro" id="IPR007498">
    <property type="entry name" value="PqiA-like"/>
</dbReference>
<protein>
    <submittedName>
        <fullName evidence="9">Paraquat-inducible protein A</fullName>
    </submittedName>
</protein>
<feature type="transmembrane region" description="Helical" evidence="8">
    <location>
        <begin position="392"/>
        <end position="411"/>
    </location>
</feature>
<gene>
    <name evidence="9" type="ORF">CIK83_06095</name>
</gene>
<organism evidence="9 10">
    <name type="scientific">Vibrio casei</name>
    <dbReference type="NCBI Taxonomy" id="673372"/>
    <lineage>
        <taxon>Bacteria</taxon>
        <taxon>Pseudomonadati</taxon>
        <taxon>Pseudomonadota</taxon>
        <taxon>Gammaproteobacteria</taxon>
        <taxon>Vibrionales</taxon>
        <taxon>Vibrionaceae</taxon>
        <taxon>Vibrio</taxon>
    </lineage>
</organism>
<feature type="transmembrane region" description="Helical" evidence="8">
    <location>
        <begin position="315"/>
        <end position="341"/>
    </location>
</feature>
<evidence type="ECO:0000313" key="9">
    <source>
        <dbReference type="EMBL" id="RCS73223.1"/>
    </source>
</evidence>
<reference evidence="9 10" key="1">
    <citation type="journal article" date="2017" name="Elife">
        <title>Extensive horizontal gene transfer in cheese-associated bacteria.</title>
        <authorList>
            <person name="Bonham K.S."/>
            <person name="Wolfe B.E."/>
            <person name="Dutton R.J."/>
        </authorList>
    </citation>
    <scope>NUCLEOTIDE SEQUENCE [LARGE SCALE GENOMIC DNA]</scope>
    <source>
        <strain evidence="9 10">JB196</strain>
    </source>
</reference>
<dbReference type="InterPro" id="IPR051800">
    <property type="entry name" value="PqiA-PqiB_transport"/>
</dbReference>
<evidence type="ECO:0000256" key="8">
    <source>
        <dbReference type="SAM" id="Phobius"/>
    </source>
</evidence>
<evidence type="ECO:0000256" key="2">
    <source>
        <dbReference type="ARBA" id="ARBA00007555"/>
    </source>
</evidence>
<dbReference type="GO" id="GO:0005886">
    <property type="term" value="C:plasma membrane"/>
    <property type="evidence" value="ECO:0007669"/>
    <property type="project" value="UniProtKB-SubCell"/>
</dbReference>
<feature type="transmembrane region" description="Helical" evidence="8">
    <location>
        <begin position="72"/>
        <end position="96"/>
    </location>
</feature>
<comment type="caution">
    <text evidence="9">The sequence shown here is derived from an EMBL/GenBank/DDBJ whole genome shotgun (WGS) entry which is preliminary data.</text>
</comment>
<keyword evidence="3" id="KW-1003">Cell membrane</keyword>
<keyword evidence="7 8" id="KW-0472">Membrane</keyword>
<comment type="subcellular location">
    <subcellularLocation>
        <location evidence="1">Cell inner membrane</location>
        <topology evidence="1">Multi-pass membrane protein</topology>
    </subcellularLocation>
</comment>
<accession>A0A368LP04</accession>
<feature type="transmembrane region" description="Helical" evidence="8">
    <location>
        <begin position="268"/>
        <end position="290"/>
    </location>
</feature>
<feature type="transmembrane region" description="Helical" evidence="8">
    <location>
        <begin position="362"/>
        <end position="380"/>
    </location>
</feature>
<evidence type="ECO:0000256" key="4">
    <source>
        <dbReference type="ARBA" id="ARBA00022519"/>
    </source>
</evidence>
<dbReference type="GeneID" id="303188482"/>
<keyword evidence="6 8" id="KW-1133">Transmembrane helix</keyword>
<dbReference type="PANTHER" id="PTHR30462">
    <property type="entry name" value="INTERMEMBRANE TRANSPORT PROTEIN PQIB-RELATED"/>
    <property type="match status" value="1"/>
</dbReference>